<dbReference type="PANTHER" id="PTHR36503">
    <property type="entry name" value="BLR2520 PROTEIN"/>
    <property type="match status" value="1"/>
</dbReference>
<keyword evidence="3" id="KW-1185">Reference proteome</keyword>
<accession>A0A841DC34</accession>
<reference evidence="2 3" key="1">
    <citation type="submission" date="2020-08" db="EMBL/GenBank/DDBJ databases">
        <title>Genomic Encyclopedia of Type Strains, Phase III (KMG-III): the genomes of soil and plant-associated and newly described type strains.</title>
        <authorList>
            <person name="Whitman W."/>
        </authorList>
    </citation>
    <scope>NUCLEOTIDE SEQUENCE [LARGE SCALE GENOMIC DNA]</scope>
    <source>
        <strain evidence="2 3">CECT 3303</strain>
    </source>
</reference>
<evidence type="ECO:0000313" key="2">
    <source>
        <dbReference type="EMBL" id="MBB5967049.1"/>
    </source>
</evidence>
<dbReference type="RefSeq" id="WP_184947729.1">
    <property type="nucleotide sequence ID" value="NZ_BAAAWZ010000004.1"/>
</dbReference>
<name>A0A841DC34_PLAVE</name>
<dbReference type="Gene3D" id="3.10.180.10">
    <property type="entry name" value="2,3-Dihydroxybiphenyl 1,2-Dioxygenase, domain 1"/>
    <property type="match status" value="1"/>
</dbReference>
<dbReference type="SUPFAM" id="SSF54593">
    <property type="entry name" value="Glyoxalase/Bleomycin resistance protein/Dihydroxybiphenyl dioxygenase"/>
    <property type="match status" value="1"/>
</dbReference>
<dbReference type="Pfam" id="PF22677">
    <property type="entry name" value="Ble-like_N"/>
    <property type="match status" value="1"/>
</dbReference>
<gene>
    <name evidence="2" type="ORF">FHS22_006351</name>
</gene>
<dbReference type="InterPro" id="IPR029068">
    <property type="entry name" value="Glyas_Bleomycin-R_OHBP_Dase"/>
</dbReference>
<dbReference type="Proteomes" id="UP000562352">
    <property type="component" value="Unassembled WGS sequence"/>
</dbReference>
<dbReference type="PROSITE" id="PS51819">
    <property type="entry name" value="VOC"/>
    <property type="match status" value="1"/>
</dbReference>
<dbReference type="EMBL" id="JACHJJ010000028">
    <property type="protein sequence ID" value="MBB5967049.1"/>
    <property type="molecule type" value="Genomic_DNA"/>
</dbReference>
<dbReference type="InterPro" id="IPR037523">
    <property type="entry name" value="VOC_core"/>
</dbReference>
<evidence type="ECO:0000259" key="1">
    <source>
        <dbReference type="PROSITE" id="PS51819"/>
    </source>
</evidence>
<dbReference type="PANTHER" id="PTHR36503:SF2">
    <property type="entry name" value="BLR2408 PROTEIN"/>
    <property type="match status" value="1"/>
</dbReference>
<dbReference type="AlphaFoldDB" id="A0A841DC34"/>
<organism evidence="2 3">
    <name type="scientific">Planomonospora venezuelensis</name>
    <dbReference type="NCBI Taxonomy" id="1999"/>
    <lineage>
        <taxon>Bacteria</taxon>
        <taxon>Bacillati</taxon>
        <taxon>Actinomycetota</taxon>
        <taxon>Actinomycetes</taxon>
        <taxon>Streptosporangiales</taxon>
        <taxon>Streptosporangiaceae</taxon>
        <taxon>Planomonospora</taxon>
    </lineage>
</organism>
<protein>
    <recommendedName>
        <fullName evidence="1">VOC domain-containing protein</fullName>
    </recommendedName>
</protein>
<evidence type="ECO:0000313" key="3">
    <source>
        <dbReference type="Proteomes" id="UP000562352"/>
    </source>
</evidence>
<dbReference type="InterPro" id="IPR053863">
    <property type="entry name" value="Glyoxy/Ble-like_N"/>
</dbReference>
<feature type="domain" description="VOC" evidence="1">
    <location>
        <begin position="1"/>
        <end position="126"/>
    </location>
</feature>
<sequence length="134" mass="14708">MNFFANFPVADLERSKAFFTALGWSINEAVTDDNAACFILDDDLYLMALRRDYYASLGDGSKQVGDPATTSLVTFAFDFPTRADVDAFVAKAEAAGAKLGGTDDYGFMYQRQFEDPDGNHFAPFWTDPDGPSAK</sequence>
<comment type="caution">
    <text evidence="2">The sequence shown here is derived from an EMBL/GenBank/DDBJ whole genome shotgun (WGS) entry which is preliminary data.</text>
</comment>
<proteinExistence type="predicted"/>